<evidence type="ECO:0000313" key="13">
    <source>
        <dbReference type="Proteomes" id="UP000094336"/>
    </source>
</evidence>
<evidence type="ECO:0000256" key="5">
    <source>
        <dbReference type="ARBA" id="ARBA00022884"/>
    </source>
</evidence>
<evidence type="ECO:0000256" key="4">
    <source>
        <dbReference type="ARBA" id="ARBA00022728"/>
    </source>
</evidence>
<sequence>MLPLYLLTAAKNQPMLVELKSGETLNGHLINCDSWMNLTLRDVIQSSAGGDQFLLIPECYVRGNHIKYLRLPDEIMDQVKEANIQNMEQRNFNRHNQGRNNRGNFRGNKRYNNQGGRNQNQSRGQGNQGGQGGNGGYNRGGFNNATQ</sequence>
<feature type="compositionally biased region" description="Low complexity" evidence="10">
    <location>
        <begin position="98"/>
        <end position="125"/>
    </location>
</feature>
<dbReference type="GO" id="GO:0042149">
    <property type="term" value="P:cellular response to glucose starvation"/>
    <property type="evidence" value="ECO:0007669"/>
    <property type="project" value="EnsemblFungi"/>
</dbReference>
<dbReference type="GO" id="GO:0033962">
    <property type="term" value="P:P-body assembly"/>
    <property type="evidence" value="ECO:0007669"/>
    <property type="project" value="EnsemblFungi"/>
</dbReference>
<evidence type="ECO:0000256" key="10">
    <source>
        <dbReference type="SAM" id="MobiDB-lite"/>
    </source>
</evidence>
<evidence type="ECO:0000256" key="2">
    <source>
        <dbReference type="ARBA" id="ARBA00006850"/>
    </source>
</evidence>
<evidence type="ECO:0000256" key="8">
    <source>
        <dbReference type="ARBA" id="ARBA00023274"/>
    </source>
</evidence>
<dbReference type="SUPFAM" id="SSF50182">
    <property type="entry name" value="Sm-like ribonucleoproteins"/>
    <property type="match status" value="1"/>
</dbReference>
<gene>
    <name evidence="9" type="primary">LSM4</name>
    <name evidence="12" type="ORF">BABINDRAFT_8367</name>
</gene>
<organism evidence="12 13">
    <name type="scientific">Babjeviella inositovora NRRL Y-12698</name>
    <dbReference type="NCBI Taxonomy" id="984486"/>
    <lineage>
        <taxon>Eukaryota</taxon>
        <taxon>Fungi</taxon>
        <taxon>Dikarya</taxon>
        <taxon>Ascomycota</taxon>
        <taxon>Saccharomycotina</taxon>
        <taxon>Pichiomycetes</taxon>
        <taxon>Serinales incertae sedis</taxon>
        <taxon>Babjeviella</taxon>
    </lineage>
</organism>
<keyword evidence="4 9" id="KW-0747">Spliceosome</keyword>
<keyword evidence="7 9" id="KW-0539">Nucleus</keyword>
<evidence type="ECO:0000256" key="6">
    <source>
        <dbReference type="ARBA" id="ARBA00023187"/>
    </source>
</evidence>
<reference evidence="13" key="1">
    <citation type="submission" date="2016-05" db="EMBL/GenBank/DDBJ databases">
        <title>Comparative genomics of biotechnologically important yeasts.</title>
        <authorList>
            <consortium name="DOE Joint Genome Institute"/>
            <person name="Riley R."/>
            <person name="Haridas S."/>
            <person name="Wolfe K.H."/>
            <person name="Lopes M.R."/>
            <person name="Hittinger C.T."/>
            <person name="Goker M."/>
            <person name="Salamov A."/>
            <person name="Wisecaver J."/>
            <person name="Long T.M."/>
            <person name="Aerts A.L."/>
            <person name="Barry K."/>
            <person name="Choi C."/>
            <person name="Clum A."/>
            <person name="Coughlan A.Y."/>
            <person name="Deshpande S."/>
            <person name="Douglass A.P."/>
            <person name="Hanson S.J."/>
            <person name="Klenk H.-P."/>
            <person name="Labutti K."/>
            <person name="Lapidus A."/>
            <person name="Lindquist E."/>
            <person name="Lipzen A."/>
            <person name="Meier-Kolthoff J.P."/>
            <person name="Ohm R.A."/>
            <person name="Otillar R.P."/>
            <person name="Pangilinan J."/>
            <person name="Peng Y."/>
            <person name="Rokas A."/>
            <person name="Rosa C.A."/>
            <person name="Scheuner C."/>
            <person name="Sibirny A.A."/>
            <person name="Slot J.C."/>
            <person name="Stielow J.B."/>
            <person name="Sun H."/>
            <person name="Kurtzman C.P."/>
            <person name="Blackwell M."/>
            <person name="Grigoriev I.V."/>
            <person name="Jeffries T.W."/>
        </authorList>
    </citation>
    <scope>NUCLEOTIDE SEQUENCE [LARGE SCALE GENOMIC DNA]</scope>
    <source>
        <strain evidence="13">NRRL Y-12698</strain>
    </source>
</reference>
<dbReference type="RefSeq" id="XP_018984762.1">
    <property type="nucleotide sequence ID" value="XM_019132789.1"/>
</dbReference>
<dbReference type="GO" id="GO:0000290">
    <property type="term" value="P:deadenylation-dependent decapping of nuclear-transcribed mRNA"/>
    <property type="evidence" value="ECO:0007669"/>
    <property type="project" value="EnsemblFungi"/>
</dbReference>
<dbReference type="Gene3D" id="2.30.30.100">
    <property type="match status" value="1"/>
</dbReference>
<dbReference type="InterPro" id="IPR034101">
    <property type="entry name" value="Lsm4"/>
</dbReference>
<dbReference type="AlphaFoldDB" id="A0A1E3QPP4"/>
<keyword evidence="3 9" id="KW-0507">mRNA processing</keyword>
<dbReference type="OrthoDB" id="747253at2759"/>
<dbReference type="GO" id="GO:0008033">
    <property type="term" value="P:tRNA processing"/>
    <property type="evidence" value="ECO:0007669"/>
    <property type="project" value="EnsemblFungi"/>
</dbReference>
<dbReference type="EMBL" id="KV454432">
    <property type="protein sequence ID" value="ODQ79434.1"/>
    <property type="molecule type" value="Genomic_DNA"/>
</dbReference>
<evidence type="ECO:0000313" key="12">
    <source>
        <dbReference type="EMBL" id="ODQ79434.1"/>
    </source>
</evidence>
<dbReference type="InterPro" id="IPR001163">
    <property type="entry name" value="Sm_dom_euk/arc"/>
</dbReference>
<accession>A0A1E3QPP4</accession>
<dbReference type="CDD" id="cd01723">
    <property type="entry name" value="LSm4"/>
    <property type="match status" value="1"/>
</dbReference>
<evidence type="ECO:0000256" key="7">
    <source>
        <dbReference type="ARBA" id="ARBA00023242"/>
    </source>
</evidence>
<dbReference type="GO" id="GO:0005732">
    <property type="term" value="C:sno(s)RNA-containing ribonucleoprotein complex"/>
    <property type="evidence" value="ECO:0007669"/>
    <property type="project" value="EnsemblFungi"/>
</dbReference>
<evidence type="ECO:0000256" key="9">
    <source>
        <dbReference type="RuleBase" id="RU365049"/>
    </source>
</evidence>
<evidence type="ECO:0000259" key="11">
    <source>
        <dbReference type="PROSITE" id="PS52002"/>
    </source>
</evidence>
<keyword evidence="13" id="KW-1185">Reference proteome</keyword>
<dbReference type="GO" id="GO:0005681">
    <property type="term" value="C:spliceosomal complex"/>
    <property type="evidence" value="ECO:0007669"/>
    <property type="project" value="UniProtKB-UniRule"/>
</dbReference>
<comment type="subunit">
    <text evidence="9">LSm subunits form a heteromer with a doughnut shape.</text>
</comment>
<feature type="compositionally biased region" description="Gly residues" evidence="10">
    <location>
        <begin position="126"/>
        <end position="139"/>
    </location>
</feature>
<feature type="region of interest" description="Disordered" evidence="10">
    <location>
        <begin position="89"/>
        <end position="147"/>
    </location>
</feature>
<dbReference type="GO" id="GO:0005730">
    <property type="term" value="C:nucleolus"/>
    <property type="evidence" value="ECO:0007669"/>
    <property type="project" value="EnsemblFungi"/>
</dbReference>
<dbReference type="PROSITE" id="PS52002">
    <property type="entry name" value="SM"/>
    <property type="match status" value="1"/>
</dbReference>
<dbReference type="Proteomes" id="UP000094336">
    <property type="component" value="Unassembled WGS sequence"/>
</dbReference>
<dbReference type="GO" id="GO:0046540">
    <property type="term" value="C:U4/U6 x U5 tri-snRNP complex"/>
    <property type="evidence" value="ECO:0007669"/>
    <property type="project" value="EnsemblFungi"/>
</dbReference>
<comment type="similarity">
    <text evidence="2 9">Belongs to the snRNP Sm proteins family.</text>
</comment>
<feature type="domain" description="Sm" evidence="11">
    <location>
        <begin position="2"/>
        <end position="75"/>
    </location>
</feature>
<dbReference type="GO" id="GO:0000932">
    <property type="term" value="C:P-body"/>
    <property type="evidence" value="ECO:0007669"/>
    <property type="project" value="EnsemblFungi"/>
</dbReference>
<dbReference type="GO" id="GO:0000398">
    <property type="term" value="P:mRNA splicing, via spliceosome"/>
    <property type="evidence" value="ECO:0007669"/>
    <property type="project" value="EnsemblFungi"/>
</dbReference>
<dbReference type="GO" id="GO:1990726">
    <property type="term" value="C:Lsm1-7-Pat1 complex"/>
    <property type="evidence" value="ECO:0007669"/>
    <property type="project" value="EnsemblFungi"/>
</dbReference>
<dbReference type="GeneID" id="30150642"/>
<keyword evidence="5 9" id="KW-0694">RNA-binding</keyword>
<dbReference type="InterPro" id="IPR027141">
    <property type="entry name" value="LSm4/Sm_D1/D3"/>
</dbReference>
<evidence type="ECO:0000256" key="3">
    <source>
        <dbReference type="ARBA" id="ARBA00022664"/>
    </source>
</evidence>
<evidence type="ECO:0000256" key="1">
    <source>
        <dbReference type="ARBA" id="ARBA00004123"/>
    </source>
</evidence>
<comment type="function">
    <text evidence="9">Binds specifically to the 3'-terminal U-tract of U6 snRNA.</text>
</comment>
<proteinExistence type="inferred from homology"/>
<name>A0A1E3QPP4_9ASCO</name>
<dbReference type="InterPro" id="IPR047575">
    <property type="entry name" value="Sm"/>
</dbReference>
<dbReference type="GO" id="GO:0005688">
    <property type="term" value="C:U6 snRNP"/>
    <property type="evidence" value="ECO:0007669"/>
    <property type="project" value="EnsemblFungi"/>
</dbReference>
<keyword evidence="6 9" id="KW-0508">mRNA splicing</keyword>
<comment type="subcellular location">
    <subcellularLocation>
        <location evidence="1 9">Nucleus</location>
    </subcellularLocation>
</comment>
<dbReference type="GO" id="GO:0006364">
    <property type="term" value="P:rRNA processing"/>
    <property type="evidence" value="ECO:0007669"/>
    <property type="project" value="EnsemblFungi"/>
</dbReference>
<dbReference type="SMART" id="SM00651">
    <property type="entry name" value="Sm"/>
    <property type="match status" value="1"/>
</dbReference>
<protein>
    <recommendedName>
        <fullName evidence="9">LSM complex subunit LSM4</fullName>
    </recommendedName>
</protein>
<dbReference type="STRING" id="984486.A0A1E3QPP4"/>
<dbReference type="GO" id="GO:0017070">
    <property type="term" value="F:U6 snRNA binding"/>
    <property type="evidence" value="ECO:0007669"/>
    <property type="project" value="EnsemblFungi"/>
</dbReference>
<dbReference type="Pfam" id="PF01423">
    <property type="entry name" value="LSM"/>
    <property type="match status" value="1"/>
</dbReference>
<keyword evidence="8 9" id="KW-0687">Ribonucleoprotein</keyword>
<dbReference type="InterPro" id="IPR010920">
    <property type="entry name" value="LSM_dom_sf"/>
</dbReference>
<dbReference type="PANTHER" id="PTHR23338">
    <property type="entry name" value="SMALL NUCLEAR RIBONUCLEOPROTEIN SM"/>
    <property type="match status" value="1"/>
</dbReference>